<accession>A0A098BU85</accession>
<evidence type="ECO:0000313" key="1">
    <source>
        <dbReference type="EMBL" id="CDZ92273.1"/>
    </source>
</evidence>
<dbReference type="AlphaFoldDB" id="A0A098BU85"/>
<evidence type="ECO:0000313" key="2">
    <source>
        <dbReference type="Proteomes" id="UP000042997"/>
    </source>
</evidence>
<dbReference type="RefSeq" id="WP_040275425.1">
    <property type="nucleotide sequence ID" value="NZ_JABFDS010000001.1"/>
</dbReference>
<sequence length="242" mass="27020">MTDTEITPELLRTVGNWLVQQPGSTDMAHVEIAEQADRLEREQEQQVADLLAPSRPIAEVSDGALLAYVRSLAEVAADHFEGSIARDLDDWAVRIERRVERNRAESTRIDRLAKAFHDAMSGQVDSGRSTWDLLTSEHREACRSGVGAVLDYLAEERSAAADSETCGKPETQQVTPRAREPRMWGDLCAVPPNVLTVVDKDGDRYLRDPWAKNGWTIERSCAPIDEYMSFEHAPFTEVIADA</sequence>
<dbReference type="Proteomes" id="UP000042997">
    <property type="component" value="Unassembled WGS sequence"/>
</dbReference>
<gene>
    <name evidence="1" type="ORF">RHRU231_930152</name>
</gene>
<dbReference type="EMBL" id="CCSD01000109">
    <property type="protein sequence ID" value="CDZ92273.1"/>
    <property type="molecule type" value="Genomic_DNA"/>
</dbReference>
<reference evidence="1 2" key="1">
    <citation type="journal article" date="2014" name="Genome Announc.">
        <title>Draft Genome Sequence of Propane- and Butane-Oxidizing Actinobacterium Rhodococcus ruber IEGM 231.</title>
        <authorList>
            <person name="Ivshina I.B."/>
            <person name="Kuyukina M.S."/>
            <person name="Krivoruchko A.V."/>
            <person name="Barbe V."/>
            <person name="Fischer C."/>
        </authorList>
    </citation>
    <scope>NUCLEOTIDE SEQUENCE [LARGE SCALE GENOMIC DNA]</scope>
</reference>
<dbReference type="OrthoDB" id="10014660at2"/>
<protein>
    <submittedName>
        <fullName evidence="1">Uncharacterized protein</fullName>
    </submittedName>
</protein>
<name>A0A098BU85_9NOCA</name>
<organism evidence="1 2">
    <name type="scientific">Rhodococcus ruber</name>
    <dbReference type="NCBI Taxonomy" id="1830"/>
    <lineage>
        <taxon>Bacteria</taxon>
        <taxon>Bacillati</taxon>
        <taxon>Actinomycetota</taxon>
        <taxon>Actinomycetes</taxon>
        <taxon>Mycobacteriales</taxon>
        <taxon>Nocardiaceae</taxon>
        <taxon>Rhodococcus</taxon>
    </lineage>
</organism>
<proteinExistence type="predicted"/>